<evidence type="ECO:0000313" key="4">
    <source>
        <dbReference type="Proteomes" id="UP001203852"/>
    </source>
</evidence>
<dbReference type="AlphaFoldDB" id="A0AAN6E4C6"/>
<evidence type="ECO:0000259" key="2">
    <source>
        <dbReference type="PROSITE" id="PS51038"/>
    </source>
</evidence>
<dbReference type="PANTHER" id="PTHR46364">
    <property type="entry name" value="OS08G0421900 PROTEIN"/>
    <property type="match status" value="1"/>
</dbReference>
<dbReference type="Pfam" id="PF01426">
    <property type="entry name" value="BAH"/>
    <property type="match status" value="1"/>
</dbReference>
<evidence type="ECO:0000256" key="1">
    <source>
        <dbReference type="SAM" id="MobiDB-lite"/>
    </source>
</evidence>
<dbReference type="Gene3D" id="2.30.30.490">
    <property type="match status" value="1"/>
</dbReference>
<dbReference type="PROSITE" id="PS51038">
    <property type="entry name" value="BAH"/>
    <property type="match status" value="1"/>
</dbReference>
<dbReference type="SUPFAM" id="SSF57903">
    <property type="entry name" value="FYVE/PHD zinc finger"/>
    <property type="match status" value="1"/>
</dbReference>
<evidence type="ECO:0000313" key="3">
    <source>
        <dbReference type="EMBL" id="KAI1617731.1"/>
    </source>
</evidence>
<proteinExistence type="predicted"/>
<dbReference type="Proteomes" id="UP001203852">
    <property type="component" value="Unassembled WGS sequence"/>
</dbReference>
<dbReference type="GO" id="GO:0003682">
    <property type="term" value="F:chromatin binding"/>
    <property type="evidence" value="ECO:0007669"/>
    <property type="project" value="InterPro"/>
</dbReference>
<name>A0AAN6E4C6_9EURO</name>
<dbReference type="InterPro" id="IPR011011">
    <property type="entry name" value="Znf_FYVE_PHD"/>
</dbReference>
<organism evidence="3 4">
    <name type="scientific">Exophiala viscosa</name>
    <dbReference type="NCBI Taxonomy" id="2486360"/>
    <lineage>
        <taxon>Eukaryota</taxon>
        <taxon>Fungi</taxon>
        <taxon>Dikarya</taxon>
        <taxon>Ascomycota</taxon>
        <taxon>Pezizomycotina</taxon>
        <taxon>Eurotiomycetes</taxon>
        <taxon>Chaetothyriomycetidae</taxon>
        <taxon>Chaetothyriales</taxon>
        <taxon>Herpotrichiellaceae</taxon>
        <taxon>Exophiala</taxon>
    </lineage>
</organism>
<dbReference type="SMART" id="SM00439">
    <property type="entry name" value="BAH"/>
    <property type="match status" value="1"/>
</dbReference>
<protein>
    <recommendedName>
        <fullName evidence="2">BAH domain-containing protein</fullName>
    </recommendedName>
</protein>
<keyword evidence="4" id="KW-1185">Reference proteome</keyword>
<gene>
    <name evidence="3" type="ORF">EDD36DRAFT_10659</name>
</gene>
<feature type="domain" description="BAH" evidence="2">
    <location>
        <begin position="140"/>
        <end position="273"/>
    </location>
</feature>
<feature type="region of interest" description="Disordered" evidence="1">
    <location>
        <begin position="1"/>
        <end position="66"/>
    </location>
</feature>
<comment type="caution">
    <text evidence="3">The sequence shown here is derived from an EMBL/GenBank/DDBJ whole genome shotgun (WGS) entry which is preliminary data.</text>
</comment>
<dbReference type="CDD" id="cd04370">
    <property type="entry name" value="BAH"/>
    <property type="match status" value="1"/>
</dbReference>
<dbReference type="EMBL" id="MU404350">
    <property type="protein sequence ID" value="KAI1617731.1"/>
    <property type="molecule type" value="Genomic_DNA"/>
</dbReference>
<dbReference type="InterPro" id="IPR001025">
    <property type="entry name" value="BAH_dom"/>
</dbReference>
<dbReference type="InterPro" id="IPR043151">
    <property type="entry name" value="BAH_sf"/>
</dbReference>
<feature type="compositionally biased region" description="Basic and acidic residues" evidence="1">
    <location>
        <begin position="54"/>
        <end position="63"/>
    </location>
</feature>
<sequence>MASAAATADSYPSNMPLTPRESDNEEQGEQSHTNGRKRSASEMEDEAGPSKQSRTSEGERDVPETIEAEVSSDFFIDCPYRPKRVKAGKHRASAVDDVHISQDAPSLAPQLKINYAVRPGSKWAKLGKFKNAKFKDPFVVVYSAGQIVYVNRHNPIPPSPPADATEDEKLQYDKENLWVGLITEFRAENQEKVYVRVFWLYWPEELPMGRQPYHGKRELVLSNHVDIIEAQTIASHAEISQWDENDDSNKTVLQERYWRQTLDLTKLSADPNTALSKLRTFCICGGYDNPNVDMYQCHTVGCGMWNHEACLTKAIEERAWEKFKKGALTNEVQEKDESKGLVQKMGETIANVVHRFGADGVHATKAPLETVAVSKGNKKLKASSGGKKPWTGKLEGKINKVQREGEDDTHYATVTQYVATSSSKSSAGFEPKIWQMKMSCLNCGQALN</sequence>
<reference evidence="3" key="1">
    <citation type="journal article" date="2022" name="bioRxiv">
        <title>Deciphering the potential niche of two novel black yeast fungi from a biological soil crust based on their genomes, phenotypes, and melanin regulation.</title>
        <authorList>
            <consortium name="DOE Joint Genome Institute"/>
            <person name="Carr E.C."/>
            <person name="Barton Q."/>
            <person name="Grambo S."/>
            <person name="Sullivan M."/>
            <person name="Renfro C.M."/>
            <person name="Kuo A."/>
            <person name="Pangilinan J."/>
            <person name="Lipzen A."/>
            <person name="Keymanesh K."/>
            <person name="Savage E."/>
            <person name="Barry K."/>
            <person name="Grigoriev I.V."/>
            <person name="Riekhof W.R."/>
            <person name="Harris S.S."/>
        </authorList>
    </citation>
    <scope>NUCLEOTIDE SEQUENCE</scope>
    <source>
        <strain evidence="3">JF 03-4F</strain>
    </source>
</reference>
<accession>A0AAN6E4C6</accession>